<reference evidence="1" key="1">
    <citation type="submission" date="2019-01" db="EMBL/GenBank/DDBJ databases">
        <title>Draft genome sequences of three monokaryotic isolates of the white-rot basidiomycete fungus Dichomitus squalens.</title>
        <authorList>
            <consortium name="DOE Joint Genome Institute"/>
            <person name="Lopez S.C."/>
            <person name="Andreopoulos B."/>
            <person name="Pangilinan J."/>
            <person name="Lipzen A."/>
            <person name="Riley R."/>
            <person name="Ahrendt S."/>
            <person name="Ng V."/>
            <person name="Barry K."/>
            <person name="Daum C."/>
            <person name="Grigoriev I.V."/>
            <person name="Hilden K.S."/>
            <person name="Makela M.R."/>
            <person name="de Vries R.P."/>
        </authorList>
    </citation>
    <scope>NUCLEOTIDE SEQUENCE [LARGE SCALE GENOMIC DNA]</scope>
    <source>
        <strain evidence="1">OM18370.1</strain>
    </source>
</reference>
<gene>
    <name evidence="1" type="ORF">BD311DRAFT_755845</name>
</gene>
<name>A0A4Q9MRL5_9APHY</name>
<dbReference type="Proteomes" id="UP000292957">
    <property type="component" value="Unassembled WGS sequence"/>
</dbReference>
<evidence type="ECO:0000313" key="1">
    <source>
        <dbReference type="EMBL" id="TBU29857.1"/>
    </source>
</evidence>
<organism evidence="1">
    <name type="scientific">Dichomitus squalens</name>
    <dbReference type="NCBI Taxonomy" id="114155"/>
    <lineage>
        <taxon>Eukaryota</taxon>
        <taxon>Fungi</taxon>
        <taxon>Dikarya</taxon>
        <taxon>Basidiomycota</taxon>
        <taxon>Agaricomycotina</taxon>
        <taxon>Agaricomycetes</taxon>
        <taxon>Polyporales</taxon>
        <taxon>Polyporaceae</taxon>
        <taxon>Dichomitus</taxon>
    </lineage>
</organism>
<dbReference type="AlphaFoldDB" id="A0A4Q9MRL5"/>
<proteinExistence type="predicted"/>
<accession>A0A4Q9MRL5</accession>
<protein>
    <submittedName>
        <fullName evidence="1">Uncharacterized protein</fullName>
    </submittedName>
</protein>
<dbReference type="EMBL" id="ML143410">
    <property type="protein sequence ID" value="TBU29857.1"/>
    <property type="molecule type" value="Genomic_DNA"/>
</dbReference>
<sequence>MVFCAALAASSPALSFPRIDFGTEHMFVSNTKRRLLIPVLALVLVALFYDICQRMVNVMGGFPSGTSLPR</sequence>